<sequence length="667" mass="75994">MPVWCSRLLYQVVIYILLPLLLLYFIYRSFKDVAYRQRFSERFAWQSVPVEAVGGIVVHAVSVGEVVAATPLIKRLMQQYPNLPITVTCTTPTGSERIKQTFADTVFHYYLQIDTPGAVKRFLTKLQPTALIILETELWPNLLQQCQTASIPSIIVNARLSVRSAKGYRRGYCFSQLLLPNISLLLSQDRATLRRFRALGYTGAAQVCGNVKYDMAIPDHVAAMVQQLTPQLQGRPIWVAGSTHAGEDQLLINACKQLKKQFDNILLIIVPRHLERFDTVAELIQRSDLTMQRRSSGEVIRADTNVLLGDTMGELLAWYQLANVVFIGGSLIERGGHNPLEAMCFAKPIQSGPYVFNFAQAYKWLAQREAINWLTDEATLVANTQLLLEQPELAQQQGAAGLALYQQHSGACQRIVQAITNFLPADVNHFRQQQQGSQQIWYQSDVFSNLSAEQFNPEHWQHKNAIIGQSQGRNTAWFIQHQDTRIVLRHYYRGGLMGKLLHDQFSLVPVTHSRAMQEFALLRRMHSMGLPVPRPIAANYQRDGLIYRADIMIELVAQCQDLATVLSHRELSATEWQNVGKTIAQFHQQGVYHSDLNCRNILLDAKGQIWLIDFDKCAIRQLGAWRHENLQRLQRSLIKEQGLAARFYWHLAQWPELELGYQKQLNG</sequence>
<dbReference type="PANTHER" id="PTHR42755">
    <property type="entry name" value="3-DEOXY-MANNO-OCTULOSONATE CYTIDYLYLTRANSFERASE"/>
    <property type="match status" value="1"/>
</dbReference>
<evidence type="ECO:0000256" key="12">
    <source>
        <dbReference type="ARBA" id="ARBA00022968"/>
    </source>
</evidence>
<evidence type="ECO:0000256" key="19">
    <source>
        <dbReference type="PIRSR" id="PIRSR639901-1"/>
    </source>
</evidence>
<dbReference type="Gene3D" id="1.10.510.10">
    <property type="entry name" value="Transferase(Phosphotransferase) domain 1"/>
    <property type="match status" value="1"/>
</dbReference>
<keyword evidence="6 18" id="KW-1003">Cell membrane</keyword>
<feature type="active site" evidence="18">
    <location>
        <position position="595"/>
    </location>
</feature>
<comment type="pathway">
    <text evidence="3 18">Bacterial outer membrane biogenesis; LPS core biosynthesis.</text>
</comment>
<evidence type="ECO:0000256" key="6">
    <source>
        <dbReference type="ARBA" id="ARBA00022475"/>
    </source>
</evidence>
<dbReference type="EMBL" id="MKEK01000001">
    <property type="protein sequence ID" value="OEY68807.1"/>
    <property type="molecule type" value="Genomic_DNA"/>
</dbReference>
<evidence type="ECO:0000256" key="3">
    <source>
        <dbReference type="ARBA" id="ARBA00004713"/>
    </source>
</evidence>
<evidence type="ECO:0000256" key="20">
    <source>
        <dbReference type="PIRSR" id="PIRSR639901-2"/>
    </source>
</evidence>
<dbReference type="GO" id="GO:0016773">
    <property type="term" value="F:phosphotransferase activity, alcohol group as acceptor"/>
    <property type="evidence" value="ECO:0007669"/>
    <property type="project" value="UniProtKB-UniRule"/>
</dbReference>
<protein>
    <recommendedName>
        <fullName evidence="15 18">3-deoxy-D-manno-octulosonic acid kinase</fullName>
        <shortName evidence="18">Kdo kinase</shortName>
        <ecNumber evidence="18">2.7.1.166</ecNumber>
    </recommendedName>
</protein>
<dbReference type="GO" id="GO:0005886">
    <property type="term" value="C:plasma membrane"/>
    <property type="evidence" value="ECO:0007669"/>
    <property type="project" value="UniProtKB-SubCell"/>
</dbReference>
<dbReference type="GO" id="GO:0009245">
    <property type="term" value="P:lipid A biosynthetic process"/>
    <property type="evidence" value="ECO:0007669"/>
    <property type="project" value="TreeGrafter"/>
</dbReference>
<dbReference type="SUPFAM" id="SSF56112">
    <property type="entry name" value="Protein kinase-like (PK-like)"/>
    <property type="match status" value="1"/>
</dbReference>
<evidence type="ECO:0000313" key="24">
    <source>
        <dbReference type="Proteomes" id="UP000242258"/>
    </source>
</evidence>
<evidence type="ECO:0000256" key="2">
    <source>
        <dbReference type="ARBA" id="ARBA00004515"/>
    </source>
</evidence>
<dbReference type="EC" id="2.7.1.166" evidence="18"/>
<dbReference type="InterPro" id="IPR038107">
    <property type="entry name" value="Glycos_transf_N_sf"/>
</dbReference>
<dbReference type="InterPro" id="IPR007507">
    <property type="entry name" value="Glycos_transf_N"/>
</dbReference>
<dbReference type="SUPFAM" id="SSF53756">
    <property type="entry name" value="UDP-Glycosyltransferase/glycogen phosphorylase"/>
    <property type="match status" value="1"/>
</dbReference>
<evidence type="ECO:0000256" key="18">
    <source>
        <dbReference type="HAMAP-Rule" id="MF_00521"/>
    </source>
</evidence>
<evidence type="ECO:0000256" key="1">
    <source>
        <dbReference type="ARBA" id="ARBA00004388"/>
    </source>
</evidence>
<keyword evidence="8 18" id="KW-0808">Transferase</keyword>
<dbReference type="FunFam" id="3.40.50.2000:FF:000032">
    <property type="entry name" value="3-deoxy-D-manno-octulosonic acid transferase"/>
    <property type="match status" value="1"/>
</dbReference>
<dbReference type="InterPro" id="IPR022826">
    <property type="entry name" value="KDO_kinase"/>
</dbReference>
<dbReference type="Gene3D" id="3.40.50.2000">
    <property type="entry name" value="Glycogen Phosphorylase B"/>
    <property type="match status" value="1"/>
</dbReference>
<keyword evidence="9 18" id="KW-0547">Nucleotide-binding</keyword>
<proteinExistence type="inferred from homology"/>
<name>A0A1E7Q3S8_9GAMM</name>
<evidence type="ECO:0000256" key="21">
    <source>
        <dbReference type="SAM" id="Phobius"/>
    </source>
</evidence>
<evidence type="ECO:0000256" key="9">
    <source>
        <dbReference type="ARBA" id="ARBA00022741"/>
    </source>
</evidence>
<dbReference type="RefSeq" id="WP_070048373.1">
    <property type="nucleotide sequence ID" value="NZ_CBCSDO010000001.1"/>
</dbReference>
<dbReference type="UniPathway" id="UPA00958"/>
<feature type="transmembrane region" description="Helical" evidence="21">
    <location>
        <begin position="12"/>
        <end position="30"/>
    </location>
</feature>
<feature type="site" description="Transition state stabilizer" evidence="20">
    <location>
        <position position="212"/>
    </location>
</feature>
<keyword evidence="21" id="KW-1133">Transmembrane helix</keyword>
<keyword evidence="12" id="KW-0735">Signal-anchor</keyword>
<evidence type="ECO:0000256" key="5">
    <source>
        <dbReference type="ARBA" id="ARBA00010327"/>
    </source>
</evidence>
<feature type="domain" description="3-deoxy-D-manno-octulosonic-acid transferase N-terminal" evidence="22">
    <location>
        <begin position="37"/>
        <end position="215"/>
    </location>
</feature>
<gene>
    <name evidence="18" type="primary">kdkA</name>
    <name evidence="23" type="ORF">BI198_03925</name>
</gene>
<evidence type="ECO:0000256" key="17">
    <source>
        <dbReference type="ARBA" id="ARBA00049183"/>
    </source>
</evidence>
<evidence type="ECO:0000256" key="7">
    <source>
        <dbReference type="ARBA" id="ARBA00022519"/>
    </source>
</evidence>
<comment type="function">
    <text evidence="18">Catalyzes the ATP-dependent phosphorylation of the 3-deoxy-D-manno-octulosonic acid (Kdo) residue in Kdo-lipid IV(A) at the 4-OH position.</text>
</comment>
<reference evidence="24" key="1">
    <citation type="submission" date="2016-09" db="EMBL/GenBank/DDBJ databases">
        <authorList>
            <person name="Wan X."/>
            <person name="Hou S."/>
        </authorList>
    </citation>
    <scope>NUCLEOTIDE SEQUENCE [LARGE SCALE GENOMIC DNA]</scope>
    <source>
        <strain evidence="24">KH87</strain>
    </source>
</reference>
<dbReference type="Gene3D" id="3.40.50.11720">
    <property type="entry name" value="3-Deoxy-D-manno-octulosonic-acid transferase, N-terminal domain"/>
    <property type="match status" value="1"/>
</dbReference>
<organism evidence="23 24">
    <name type="scientific">Rheinheimera salexigens</name>
    <dbReference type="NCBI Taxonomy" id="1628148"/>
    <lineage>
        <taxon>Bacteria</taxon>
        <taxon>Pseudomonadati</taxon>
        <taxon>Pseudomonadota</taxon>
        <taxon>Gammaproteobacteria</taxon>
        <taxon>Chromatiales</taxon>
        <taxon>Chromatiaceae</taxon>
        <taxon>Rheinheimera</taxon>
    </lineage>
</organism>
<comment type="caution">
    <text evidence="23">The sequence shown here is derived from an EMBL/GenBank/DDBJ whole genome shotgun (WGS) entry which is preliminary data.</text>
</comment>
<dbReference type="GO" id="GO:0005524">
    <property type="term" value="F:ATP binding"/>
    <property type="evidence" value="ECO:0007669"/>
    <property type="project" value="UniProtKB-UniRule"/>
</dbReference>
<dbReference type="HAMAP" id="MF_00521">
    <property type="entry name" value="KDO_kinase"/>
    <property type="match status" value="1"/>
</dbReference>
<dbReference type="InterPro" id="IPR011009">
    <property type="entry name" value="Kinase-like_dom_sf"/>
</dbReference>
<dbReference type="AlphaFoldDB" id="A0A1E7Q3S8"/>
<dbReference type="PANTHER" id="PTHR42755:SF1">
    <property type="entry name" value="3-DEOXY-D-MANNO-OCTULOSONIC ACID TRANSFERASE, MITOCHONDRIAL-RELATED"/>
    <property type="match status" value="1"/>
</dbReference>
<evidence type="ECO:0000313" key="23">
    <source>
        <dbReference type="EMBL" id="OEY68807.1"/>
    </source>
</evidence>
<dbReference type="FunFam" id="3.40.50.11720:FF:000001">
    <property type="entry name" value="3-deoxy-D-manno-octulosonic acid transferase"/>
    <property type="match status" value="1"/>
</dbReference>
<comment type="subcellular location">
    <subcellularLocation>
        <location evidence="2 18">Cell inner membrane</location>
        <topology evidence="2 18">Peripheral membrane protein</topology>
        <orientation evidence="2 18">Cytoplasmic side</orientation>
    </subcellularLocation>
    <subcellularLocation>
        <location evidence="1">Cell inner membrane</location>
        <topology evidence="1">Single-pass membrane protein</topology>
        <orientation evidence="1">Cytoplasmic side</orientation>
    </subcellularLocation>
</comment>
<dbReference type="STRING" id="1628148.BI198_03925"/>
<evidence type="ECO:0000256" key="15">
    <source>
        <dbReference type="ARBA" id="ARBA00029511"/>
    </source>
</evidence>
<dbReference type="Pfam" id="PF04413">
    <property type="entry name" value="Glycos_transf_N"/>
    <property type="match status" value="1"/>
</dbReference>
<keyword evidence="21" id="KW-0812">Transmembrane</keyword>
<dbReference type="GO" id="GO:0016301">
    <property type="term" value="F:kinase activity"/>
    <property type="evidence" value="ECO:0007669"/>
    <property type="project" value="UniProtKB-KW"/>
</dbReference>
<keyword evidence="11 18" id="KW-0067">ATP-binding</keyword>
<keyword evidence="24" id="KW-1185">Reference proteome</keyword>
<feature type="active site" description="Proton acceptor" evidence="19">
    <location>
        <position position="65"/>
    </location>
</feature>
<dbReference type="Pfam" id="PF06293">
    <property type="entry name" value="Kdo"/>
    <property type="match status" value="1"/>
</dbReference>
<keyword evidence="10 18" id="KW-0418">Kinase</keyword>
<dbReference type="NCBIfam" id="NF004388">
    <property type="entry name" value="PRK05749.1-4"/>
    <property type="match status" value="1"/>
</dbReference>
<dbReference type="GO" id="GO:0043842">
    <property type="term" value="F:Kdo transferase activity"/>
    <property type="evidence" value="ECO:0007669"/>
    <property type="project" value="UniProtKB-EC"/>
</dbReference>
<comment type="similarity">
    <text evidence="5 18">Belongs to the protein kinase superfamily. KdkA/RfaP family.</text>
</comment>
<keyword evidence="7 18" id="KW-0997">Cell inner membrane</keyword>
<comment type="catalytic activity">
    <reaction evidence="16 18">
        <text>an alpha-Kdo-(2-&gt;6)-lipid IVA + ATP = a 4-O-phospho-alpha-Kdo-(2-&gt;6)-lipid IVA + ADP + H(+)</text>
        <dbReference type="Rhea" id="RHEA:74271"/>
        <dbReference type="ChEBI" id="CHEBI:15378"/>
        <dbReference type="ChEBI" id="CHEBI:30616"/>
        <dbReference type="ChEBI" id="CHEBI:176428"/>
        <dbReference type="ChEBI" id="CHEBI:193140"/>
        <dbReference type="ChEBI" id="CHEBI:456216"/>
        <dbReference type="EC" id="2.7.1.166"/>
    </reaction>
</comment>
<comment type="catalytic activity">
    <reaction evidence="17">
        <text>lipid IVA (E. coli) + CMP-3-deoxy-beta-D-manno-octulosonate = alpha-Kdo-(2-&gt;6)-lipid IVA (E. coli) + CMP + H(+)</text>
        <dbReference type="Rhea" id="RHEA:28066"/>
        <dbReference type="ChEBI" id="CHEBI:15378"/>
        <dbReference type="ChEBI" id="CHEBI:58603"/>
        <dbReference type="ChEBI" id="CHEBI:60364"/>
        <dbReference type="ChEBI" id="CHEBI:60377"/>
        <dbReference type="ChEBI" id="CHEBI:85987"/>
        <dbReference type="EC" id="2.4.99.12"/>
    </reaction>
</comment>
<evidence type="ECO:0000256" key="13">
    <source>
        <dbReference type="ARBA" id="ARBA00022985"/>
    </source>
</evidence>
<dbReference type="Proteomes" id="UP000242258">
    <property type="component" value="Unassembled WGS sequence"/>
</dbReference>
<evidence type="ECO:0000256" key="4">
    <source>
        <dbReference type="ARBA" id="ARBA00006380"/>
    </source>
</evidence>
<evidence type="ECO:0000259" key="22">
    <source>
        <dbReference type="Pfam" id="PF04413"/>
    </source>
</evidence>
<evidence type="ECO:0000256" key="16">
    <source>
        <dbReference type="ARBA" id="ARBA00034417"/>
    </source>
</evidence>
<keyword evidence="13 18" id="KW-0448">Lipopolysaccharide biosynthesis</keyword>
<feature type="site" description="Transition state stabilizer" evidence="20">
    <location>
        <position position="135"/>
    </location>
</feature>
<dbReference type="InterPro" id="IPR039901">
    <property type="entry name" value="Kdotransferase"/>
</dbReference>
<keyword evidence="14 18" id="KW-0472">Membrane</keyword>
<evidence type="ECO:0000256" key="14">
    <source>
        <dbReference type="ARBA" id="ARBA00023136"/>
    </source>
</evidence>
<accession>A0A1E7Q3S8</accession>
<comment type="similarity">
    <text evidence="4">Belongs to the glycosyltransferase group 1 family. Glycosyltransferase 30 subfamily.</text>
</comment>
<evidence type="ECO:0000256" key="10">
    <source>
        <dbReference type="ARBA" id="ARBA00022777"/>
    </source>
</evidence>
<dbReference type="NCBIfam" id="NF002475">
    <property type="entry name" value="PRK01723.1"/>
    <property type="match status" value="1"/>
</dbReference>
<dbReference type="GO" id="GO:0009244">
    <property type="term" value="P:lipopolysaccharide core region biosynthetic process"/>
    <property type="evidence" value="ECO:0007669"/>
    <property type="project" value="UniProtKB-UniRule"/>
</dbReference>
<evidence type="ECO:0000256" key="11">
    <source>
        <dbReference type="ARBA" id="ARBA00022840"/>
    </source>
</evidence>
<dbReference type="OrthoDB" id="9789797at2"/>
<evidence type="ECO:0000256" key="8">
    <source>
        <dbReference type="ARBA" id="ARBA00022679"/>
    </source>
</evidence>